<evidence type="ECO:0000313" key="3">
    <source>
        <dbReference type="Proteomes" id="UP000180088"/>
    </source>
</evidence>
<evidence type="ECO:0000313" key="2">
    <source>
        <dbReference type="EMBL" id="OHX11540.1"/>
    </source>
</evidence>
<name>A0A1S1WW58_9NEIS</name>
<protein>
    <recommendedName>
        <fullName evidence="1">YagK/YfjJ C-terminal domain-containing protein</fullName>
    </recommendedName>
</protein>
<accession>A0A1S1WW58</accession>
<evidence type="ECO:0000259" key="1">
    <source>
        <dbReference type="Pfam" id="PF11726"/>
    </source>
</evidence>
<reference evidence="2 3" key="1">
    <citation type="submission" date="2016-09" db="EMBL/GenBank/DDBJ databases">
        <title>Chromobacterium muskegensis sp. nov., an insecticidal bacterium isolated from Sphagnum bogs.</title>
        <authorList>
            <person name="Sparks M.E."/>
            <person name="Blackburn M.B."/>
            <person name="Gundersen-Rindal D.E."/>
            <person name="Mitchell A."/>
            <person name="Farrar R."/>
            <person name="Kuhar D."/>
        </authorList>
    </citation>
    <scope>NUCLEOTIDE SEQUENCE [LARGE SCALE GENOMIC DNA]</scope>
    <source>
        <strain evidence="2 3">37-2</strain>
    </source>
</reference>
<comment type="caution">
    <text evidence="2">The sequence shown here is derived from an EMBL/GenBank/DDBJ whole genome shotgun (WGS) entry which is preliminary data.</text>
</comment>
<dbReference type="AlphaFoldDB" id="A0A1S1WW58"/>
<dbReference type="Pfam" id="PF11726">
    <property type="entry name" value="YagK_YfjJ_C"/>
    <property type="match status" value="1"/>
</dbReference>
<sequence length="195" mass="22694">MHTTASTDYTSALRLIQCLEQAGYKRLMVIRVDFMMRSDYQHSTSILNIQSYRKHLWNNRRGKPAIFRHCLGYVWGMEYTAEAGYHYHCLFLFDGDYVQADTYYGDQIGEYWKFITGGKGSYHNCNSEKDKYQHLGIGRIRLNNAEELGNLCRYVIPYLAKDDRQVQSAIQLDVAAMGLMRIKVRTFGCSNNLKL</sequence>
<dbReference type="OrthoDB" id="8592743at2"/>
<dbReference type="Proteomes" id="UP000180088">
    <property type="component" value="Unassembled WGS sequence"/>
</dbReference>
<dbReference type="RefSeq" id="WP_071116619.1">
    <property type="nucleotide sequence ID" value="NZ_MKCS01000002.1"/>
</dbReference>
<organism evidence="2 3">
    <name type="scientific">Chromobacterium sphagni</name>
    <dbReference type="NCBI Taxonomy" id="1903179"/>
    <lineage>
        <taxon>Bacteria</taxon>
        <taxon>Pseudomonadati</taxon>
        <taxon>Pseudomonadota</taxon>
        <taxon>Betaproteobacteria</taxon>
        <taxon>Neisseriales</taxon>
        <taxon>Chromobacteriaceae</taxon>
        <taxon>Chromobacterium</taxon>
    </lineage>
</organism>
<gene>
    <name evidence="2" type="ORF">BI347_17920</name>
</gene>
<dbReference type="EMBL" id="MKCS01000002">
    <property type="protein sequence ID" value="OHX11540.1"/>
    <property type="molecule type" value="Genomic_DNA"/>
</dbReference>
<dbReference type="STRING" id="1903179.BI347_17920"/>
<dbReference type="InterPro" id="IPR057271">
    <property type="entry name" value="YagK_YfjJ_C"/>
</dbReference>
<feature type="domain" description="YagK/YfjJ C-terminal" evidence="1">
    <location>
        <begin position="24"/>
        <end position="108"/>
    </location>
</feature>
<proteinExistence type="predicted"/>